<dbReference type="KEGG" id="mbv:MBOVPG45_0573"/>
<dbReference type="PANTHER" id="PTHR30009">
    <property type="entry name" value="CYTOCHROME C-TYPE SYNTHESIS PROTEIN AND PTS TRANSMEMBRANE COMPONENT"/>
    <property type="match status" value="1"/>
</dbReference>
<dbReference type="InterPro" id="IPR001996">
    <property type="entry name" value="PTS_IIB_1"/>
</dbReference>
<dbReference type="PANTHER" id="PTHR30009:SF4">
    <property type="entry name" value="PTS SYSTEM N-ACETYLGLUCOSAMINE-SPECIFIC EIICBA COMPONENT"/>
    <property type="match status" value="1"/>
</dbReference>
<protein>
    <submittedName>
        <fullName evidence="8">Phosphotransferase permease, EIIB domain protein</fullName>
    </submittedName>
</protein>
<dbReference type="GeneID" id="31507920"/>
<keyword evidence="1" id="KW-0813">Transport</keyword>
<sequence length="99" mass="11138">MAKANKILDTNTEEYKQPKQIIQALGGLENISKYRNCATKLRYDIVNKDLVNETELINSGASAVNFVGDNHVQVRFGLKTVKLAKNIREVRDSKSSKNE</sequence>
<dbReference type="AlphaFoldDB" id="A0A454AQF3"/>
<dbReference type="GO" id="GO:0090563">
    <property type="term" value="F:protein-phosphocysteine-sugar phosphotransferase activity"/>
    <property type="evidence" value="ECO:0007669"/>
    <property type="project" value="TreeGrafter"/>
</dbReference>
<evidence type="ECO:0000256" key="1">
    <source>
        <dbReference type="ARBA" id="ARBA00022448"/>
    </source>
</evidence>
<feature type="active site" description="Phosphocysteine intermediate; for EIIB activity" evidence="6">
    <location>
        <position position="37"/>
    </location>
</feature>
<dbReference type="GO" id="GO:0016301">
    <property type="term" value="F:kinase activity"/>
    <property type="evidence" value="ECO:0007669"/>
    <property type="project" value="UniProtKB-KW"/>
</dbReference>
<keyword evidence="4" id="KW-0598">Phosphotransferase system</keyword>
<name>A0A454AQF3_MYCBG</name>
<reference evidence="8 9" key="1">
    <citation type="journal article" date="2011" name="Infect. Immun.">
        <title>Complete genome sequence of Mycoplasma bovis type strain PG45 (ATCC 25523).</title>
        <authorList>
            <person name="Wise K.S."/>
            <person name="Calcutt M.J."/>
            <person name="Foecking M.F."/>
            <person name="Roske K."/>
            <person name="Madupu R."/>
            <person name="Methe B.A."/>
        </authorList>
    </citation>
    <scope>NUCLEOTIDE SEQUENCE [LARGE SCALE GENOMIC DNA]</scope>
    <source>
        <strain evidence="9">ATCC 25523 / DSM 22781 / NCTC 10131 / PG45</strain>
    </source>
</reference>
<dbReference type="InterPro" id="IPR036878">
    <property type="entry name" value="Glu_permease_IIB"/>
</dbReference>
<dbReference type="RefSeq" id="WP_013456502.1">
    <property type="nucleotide sequence ID" value="NC_014760.1"/>
</dbReference>
<dbReference type="Gene3D" id="3.30.1360.60">
    <property type="entry name" value="Glucose permease domain IIB"/>
    <property type="match status" value="1"/>
</dbReference>
<dbReference type="OrthoDB" id="92465at2"/>
<dbReference type="Proteomes" id="UP000008713">
    <property type="component" value="Chromosome"/>
</dbReference>
<dbReference type="GO" id="GO:0008982">
    <property type="term" value="F:protein-N(PI)-phosphohistidine-sugar phosphotransferase activity"/>
    <property type="evidence" value="ECO:0007669"/>
    <property type="project" value="InterPro"/>
</dbReference>
<dbReference type="InterPro" id="IPR050429">
    <property type="entry name" value="PTS_Glucose_EIICBA"/>
</dbReference>
<evidence type="ECO:0000259" key="7">
    <source>
        <dbReference type="PROSITE" id="PS51098"/>
    </source>
</evidence>
<dbReference type="PROSITE" id="PS51098">
    <property type="entry name" value="PTS_EIIB_TYPE_1"/>
    <property type="match status" value="1"/>
</dbReference>
<proteinExistence type="predicted"/>
<dbReference type="SUPFAM" id="SSF55604">
    <property type="entry name" value="Glucose permease domain IIB"/>
    <property type="match status" value="1"/>
</dbReference>
<dbReference type="EMBL" id="CP002188">
    <property type="protein sequence ID" value="ADR25285.1"/>
    <property type="molecule type" value="Genomic_DNA"/>
</dbReference>
<dbReference type="InterPro" id="IPR018113">
    <property type="entry name" value="PTrfase_EIIB_Cys"/>
</dbReference>
<gene>
    <name evidence="8" type="ordered locus">MBOVPG45_0573</name>
</gene>
<accession>A0A454AQF3</accession>
<keyword evidence="2" id="KW-0762">Sugar transport</keyword>
<evidence type="ECO:0000313" key="8">
    <source>
        <dbReference type="EMBL" id="ADR25285.1"/>
    </source>
</evidence>
<evidence type="ECO:0000256" key="5">
    <source>
        <dbReference type="ARBA" id="ARBA00022777"/>
    </source>
</evidence>
<evidence type="ECO:0000256" key="4">
    <source>
        <dbReference type="ARBA" id="ARBA00022683"/>
    </source>
</evidence>
<organism evidence="8 9">
    <name type="scientific">Mycoplasmopsis bovis (strain ATCC 25523 / DSM 22781 / NCTC 10131 / PG45)</name>
    <name type="common">Mycoplasma bovis</name>
    <dbReference type="NCBI Taxonomy" id="289397"/>
    <lineage>
        <taxon>Bacteria</taxon>
        <taxon>Bacillati</taxon>
        <taxon>Mycoplasmatota</taxon>
        <taxon>Mycoplasmoidales</taxon>
        <taxon>Metamycoplasmataceae</taxon>
        <taxon>Mycoplasmopsis</taxon>
    </lineage>
</organism>
<evidence type="ECO:0000256" key="2">
    <source>
        <dbReference type="ARBA" id="ARBA00022597"/>
    </source>
</evidence>
<keyword evidence="5" id="KW-0418">Kinase</keyword>
<dbReference type="Pfam" id="PF00367">
    <property type="entry name" value="PTS_EIIB"/>
    <property type="match status" value="1"/>
</dbReference>
<dbReference type="GO" id="GO:0015764">
    <property type="term" value="P:N-acetylglucosamine transport"/>
    <property type="evidence" value="ECO:0007669"/>
    <property type="project" value="TreeGrafter"/>
</dbReference>
<evidence type="ECO:0000256" key="6">
    <source>
        <dbReference type="PROSITE-ProRule" id="PRU00421"/>
    </source>
</evidence>
<dbReference type="GO" id="GO:0005886">
    <property type="term" value="C:plasma membrane"/>
    <property type="evidence" value="ECO:0007669"/>
    <property type="project" value="TreeGrafter"/>
</dbReference>
<feature type="domain" description="PTS EIIB type-1" evidence="7">
    <location>
        <begin position="15"/>
        <end position="97"/>
    </location>
</feature>
<evidence type="ECO:0000313" key="9">
    <source>
        <dbReference type="Proteomes" id="UP000008713"/>
    </source>
</evidence>
<keyword evidence="3 8" id="KW-0808">Transferase</keyword>
<dbReference type="GO" id="GO:0009401">
    <property type="term" value="P:phosphoenolpyruvate-dependent sugar phosphotransferase system"/>
    <property type="evidence" value="ECO:0007669"/>
    <property type="project" value="UniProtKB-KW"/>
</dbReference>
<evidence type="ECO:0000256" key="3">
    <source>
        <dbReference type="ARBA" id="ARBA00022679"/>
    </source>
</evidence>